<dbReference type="GeneID" id="78773242"/>
<sequence>MYESNEMSIELTHTSTHLYRNRGSNILQSHFVQLLEQKIVLKLIDADCLIVSILEHRLHILSDNHSTGSSDSHSAKHAGVVLRTNWWKARLVLFVISPRISHFLLREFFLFDIGKESVMLNVIDNSAWILMDDVGKKTIFWRSTSNLHIWIKFRRCKLIEFCQIMTQIMSLNLGLVDHSHRCRLLRYLSFIDTFFHGSLRNESIDIDRFCLSKTVYTEQRLSIMRWIPASVENDNAISSDHVGSKRSGTRRYEHQSEHSLIEKTSRNSIWITKVIRAFGKLLSYRALKFSGLLKCVCTESRFPV</sequence>
<organism evidence="1 2">
    <name type="scientific">Caenorhabditis remanei</name>
    <name type="common">Caenorhabditis vulgaris</name>
    <dbReference type="NCBI Taxonomy" id="31234"/>
    <lineage>
        <taxon>Eukaryota</taxon>
        <taxon>Metazoa</taxon>
        <taxon>Ecdysozoa</taxon>
        <taxon>Nematoda</taxon>
        <taxon>Chromadorea</taxon>
        <taxon>Rhabditida</taxon>
        <taxon>Rhabditina</taxon>
        <taxon>Rhabditomorpha</taxon>
        <taxon>Rhabditoidea</taxon>
        <taxon>Rhabditidae</taxon>
        <taxon>Peloderinae</taxon>
        <taxon>Caenorhabditis</taxon>
    </lineage>
</organism>
<reference evidence="1 2" key="1">
    <citation type="submission" date="2019-12" db="EMBL/GenBank/DDBJ databases">
        <title>Chromosome-level assembly of the Caenorhabditis remanei genome.</title>
        <authorList>
            <person name="Teterina A.A."/>
            <person name="Willis J.H."/>
            <person name="Phillips P.C."/>
        </authorList>
    </citation>
    <scope>NUCLEOTIDE SEQUENCE [LARGE SCALE GENOMIC DNA]</scope>
    <source>
        <strain evidence="1 2">PX506</strain>
        <tissue evidence="1">Whole organism</tissue>
    </source>
</reference>
<evidence type="ECO:0000313" key="1">
    <source>
        <dbReference type="EMBL" id="KAF1769421.1"/>
    </source>
</evidence>
<dbReference type="KEGG" id="crq:GCK72_001238"/>
<dbReference type="CTD" id="78773242"/>
<dbReference type="AlphaFoldDB" id="A0A6A5HQB3"/>
<name>A0A6A5HQB3_CAERE</name>
<dbReference type="Proteomes" id="UP000483820">
    <property type="component" value="Chromosome I"/>
</dbReference>
<comment type="caution">
    <text evidence="1">The sequence shown here is derived from an EMBL/GenBank/DDBJ whole genome shotgun (WGS) entry which is preliminary data.</text>
</comment>
<accession>A0A6A5HQB3</accession>
<dbReference type="RefSeq" id="XP_053591532.1">
    <property type="nucleotide sequence ID" value="XM_053722887.1"/>
</dbReference>
<proteinExistence type="predicted"/>
<evidence type="ECO:0000313" key="2">
    <source>
        <dbReference type="Proteomes" id="UP000483820"/>
    </source>
</evidence>
<gene>
    <name evidence="1" type="ORF">GCK72_001238</name>
</gene>
<dbReference type="EMBL" id="WUAV01000001">
    <property type="protein sequence ID" value="KAF1769421.1"/>
    <property type="molecule type" value="Genomic_DNA"/>
</dbReference>
<protein>
    <submittedName>
        <fullName evidence="1">Uncharacterized protein</fullName>
    </submittedName>
</protein>